<organism evidence="5 6">
    <name type="scientific">Planoprotostelium fungivorum</name>
    <dbReference type="NCBI Taxonomy" id="1890364"/>
    <lineage>
        <taxon>Eukaryota</taxon>
        <taxon>Amoebozoa</taxon>
        <taxon>Evosea</taxon>
        <taxon>Variosea</taxon>
        <taxon>Cavosteliida</taxon>
        <taxon>Cavosteliaceae</taxon>
        <taxon>Planoprotostelium</taxon>
    </lineage>
</organism>
<dbReference type="Gene3D" id="2.60.120.920">
    <property type="match status" value="1"/>
</dbReference>
<comment type="caution">
    <text evidence="5">The sequence shown here is derived from an EMBL/GenBank/DDBJ whole genome shotgun (WGS) entry which is preliminary data.</text>
</comment>
<dbReference type="InterPro" id="IPR001870">
    <property type="entry name" value="B30.2/SPRY"/>
</dbReference>
<protein>
    <submittedName>
        <fullName evidence="5">Set1/Ash2 histone methyltransferase complex subunit ASH2</fullName>
    </submittedName>
</protein>
<evidence type="ECO:0000313" key="6">
    <source>
        <dbReference type="Proteomes" id="UP000241769"/>
    </source>
</evidence>
<evidence type="ECO:0000256" key="2">
    <source>
        <dbReference type="ARBA" id="ARBA00023242"/>
    </source>
</evidence>
<dbReference type="GO" id="GO:0048188">
    <property type="term" value="C:Set1C/COMPASS complex"/>
    <property type="evidence" value="ECO:0007669"/>
    <property type="project" value="InterPro"/>
</dbReference>
<sequence length="243" mass="26340">VGWSTEKGDVQAPVGYDRHSYSYRDKEGTKFHQSRGQSYGATWGPGDFIGVTITIPNKAKTDTTKSDDEPERFQGSEIAFFKNGEAQGVAYSNIYEGTYYPAVACYKGGNVRFNFGPDFKYPPPATHQPMSELPIDLKENGGDASKDNDVKDVAIEGNGKEETREDNKDEAESALDVVASNSDAVTPASTGDATSAPVHDVTSAPTSVEAVKDVVKYEKEGENTMEASKDGVREMEIDAKEKV</sequence>
<dbReference type="GO" id="GO:0032259">
    <property type="term" value="P:methylation"/>
    <property type="evidence" value="ECO:0007669"/>
    <property type="project" value="UniProtKB-KW"/>
</dbReference>
<dbReference type="PANTHER" id="PTHR10598">
    <property type="entry name" value="SET1/ASH2 HISTONE METHYLTRANSFERASE COMPLEX SUBUNIT ASH2"/>
    <property type="match status" value="1"/>
</dbReference>
<feature type="region of interest" description="Disordered" evidence="3">
    <location>
        <begin position="125"/>
        <end position="206"/>
    </location>
</feature>
<dbReference type="GO" id="GO:0000976">
    <property type="term" value="F:transcription cis-regulatory region binding"/>
    <property type="evidence" value="ECO:0007669"/>
    <property type="project" value="TreeGrafter"/>
</dbReference>
<dbReference type="Proteomes" id="UP000241769">
    <property type="component" value="Unassembled WGS sequence"/>
</dbReference>
<evidence type="ECO:0000313" key="5">
    <source>
        <dbReference type="EMBL" id="PRP80280.1"/>
    </source>
</evidence>
<accession>A0A2P6N8K9</accession>
<dbReference type="CDD" id="cd12872">
    <property type="entry name" value="SPRY_Ash2"/>
    <property type="match status" value="1"/>
</dbReference>
<feature type="non-terminal residue" evidence="5">
    <location>
        <position position="1"/>
    </location>
</feature>
<keyword evidence="5" id="KW-0489">Methyltransferase</keyword>
<reference evidence="5 6" key="1">
    <citation type="journal article" date="2018" name="Genome Biol. Evol.">
        <title>Multiple Roots of Fruiting Body Formation in Amoebozoa.</title>
        <authorList>
            <person name="Hillmann F."/>
            <person name="Forbes G."/>
            <person name="Novohradska S."/>
            <person name="Ferling I."/>
            <person name="Riege K."/>
            <person name="Groth M."/>
            <person name="Westermann M."/>
            <person name="Marz M."/>
            <person name="Spaller T."/>
            <person name="Winckler T."/>
            <person name="Schaap P."/>
            <person name="Glockner G."/>
        </authorList>
    </citation>
    <scope>NUCLEOTIDE SEQUENCE [LARGE SCALE GENOMIC DNA]</scope>
    <source>
        <strain evidence="5 6">Jena</strain>
    </source>
</reference>
<gene>
    <name evidence="5" type="ORF">PROFUN_12747</name>
</gene>
<feature type="compositionally biased region" description="Basic and acidic residues" evidence="3">
    <location>
        <begin position="135"/>
        <end position="171"/>
    </location>
</feature>
<dbReference type="STRING" id="1890364.A0A2P6N8K9"/>
<evidence type="ECO:0000256" key="1">
    <source>
        <dbReference type="ARBA" id="ARBA00004123"/>
    </source>
</evidence>
<comment type="subcellular location">
    <subcellularLocation>
        <location evidence="1">Nucleus</location>
    </subcellularLocation>
</comment>
<evidence type="ECO:0000259" key="4">
    <source>
        <dbReference type="PROSITE" id="PS50188"/>
    </source>
</evidence>
<dbReference type="PANTHER" id="PTHR10598:SF0">
    <property type="entry name" value="SET1_ASH2 HISTONE METHYLTRANSFERASE COMPLEX SUBUNIT ASH2"/>
    <property type="match status" value="1"/>
</dbReference>
<keyword evidence="5" id="KW-0808">Transferase</keyword>
<keyword evidence="2" id="KW-0539">Nucleus</keyword>
<keyword evidence="6" id="KW-1185">Reference proteome</keyword>
<evidence type="ECO:0000256" key="3">
    <source>
        <dbReference type="SAM" id="MobiDB-lite"/>
    </source>
</evidence>
<feature type="domain" description="B30.2/SPRY" evidence="4">
    <location>
        <begin position="1"/>
        <end position="120"/>
    </location>
</feature>
<dbReference type="InterPro" id="IPR013320">
    <property type="entry name" value="ConA-like_dom_sf"/>
</dbReference>
<name>A0A2P6N8K9_9EUKA</name>
<dbReference type="GO" id="GO:0008168">
    <property type="term" value="F:methyltransferase activity"/>
    <property type="evidence" value="ECO:0007669"/>
    <property type="project" value="UniProtKB-KW"/>
</dbReference>
<proteinExistence type="predicted"/>
<dbReference type="AlphaFoldDB" id="A0A2P6N8K9"/>
<dbReference type="Pfam" id="PF00622">
    <property type="entry name" value="SPRY"/>
    <property type="match status" value="2"/>
</dbReference>
<dbReference type="EMBL" id="MDYQ01000155">
    <property type="protein sequence ID" value="PRP80280.1"/>
    <property type="molecule type" value="Genomic_DNA"/>
</dbReference>
<dbReference type="SUPFAM" id="SSF49899">
    <property type="entry name" value="Concanavalin A-like lectins/glucanases"/>
    <property type="match status" value="1"/>
</dbReference>
<dbReference type="PROSITE" id="PS50188">
    <property type="entry name" value="B302_SPRY"/>
    <property type="match status" value="1"/>
</dbReference>
<feature type="compositionally biased region" description="Polar residues" evidence="3">
    <location>
        <begin position="179"/>
        <end position="193"/>
    </location>
</feature>
<dbReference type="InterPro" id="IPR037353">
    <property type="entry name" value="ASH2"/>
</dbReference>
<dbReference type="InParanoid" id="A0A2P6N8K9"/>
<dbReference type="InterPro" id="IPR003877">
    <property type="entry name" value="SPRY_dom"/>
</dbReference>
<dbReference type="InterPro" id="IPR043136">
    <property type="entry name" value="B30.2/SPRY_sf"/>
</dbReference>
<dbReference type="SMART" id="SM00449">
    <property type="entry name" value="SPRY"/>
    <property type="match status" value="1"/>
</dbReference>
<dbReference type="OrthoDB" id="18438at2759"/>